<dbReference type="InterPro" id="IPR004244">
    <property type="entry name" value="Transposase_22"/>
</dbReference>
<dbReference type="AlphaFoldDB" id="A0AAV7UWV3"/>
<evidence type="ECO:0000313" key="1">
    <source>
        <dbReference type="EMBL" id="KAJ1193032.1"/>
    </source>
</evidence>
<dbReference type="Gene3D" id="3.30.70.1820">
    <property type="entry name" value="L1 transposable element, RRM domain"/>
    <property type="match status" value="1"/>
</dbReference>
<accession>A0AAV7UWV3</accession>
<dbReference type="EMBL" id="JANPWB010000004">
    <property type="protein sequence ID" value="KAJ1193032.1"/>
    <property type="molecule type" value="Genomic_DNA"/>
</dbReference>
<dbReference type="Proteomes" id="UP001066276">
    <property type="component" value="Chromosome 2_2"/>
</dbReference>
<gene>
    <name evidence="1" type="ORF">NDU88_002338</name>
</gene>
<sequence length="231" mass="26378">MDAAIASLTLETKSMRSDIAGFQARVTGLEHHMVTLESHMNTAQDRDQDLLYLCSEITDLEDRSRRDNVSFLGFQENEEGPDIQTFLRSVLPKLTALTFDPPLELQGAHRLGLRRPDGASRPHPITACLQRHGQAHQLLQAARTHGPFRAEGYDIHITADYSKDTNDLRKAFLNLRLHLCQLEMKYGLFDPARMGFNLVFLHARLMKALPIQRRFGCRIQEIDYLKELANK</sequence>
<proteinExistence type="predicted"/>
<keyword evidence="2" id="KW-1185">Reference proteome</keyword>
<name>A0AAV7UWV3_PLEWA</name>
<comment type="caution">
    <text evidence="1">The sequence shown here is derived from an EMBL/GenBank/DDBJ whole genome shotgun (WGS) entry which is preliminary data.</text>
</comment>
<protein>
    <submittedName>
        <fullName evidence="1">Uncharacterized protein</fullName>
    </submittedName>
</protein>
<reference evidence="1" key="1">
    <citation type="journal article" date="2022" name="bioRxiv">
        <title>Sequencing and chromosome-scale assembly of the giantPleurodeles waltlgenome.</title>
        <authorList>
            <person name="Brown T."/>
            <person name="Elewa A."/>
            <person name="Iarovenko S."/>
            <person name="Subramanian E."/>
            <person name="Araus A.J."/>
            <person name="Petzold A."/>
            <person name="Susuki M."/>
            <person name="Suzuki K.-i.T."/>
            <person name="Hayashi T."/>
            <person name="Toyoda A."/>
            <person name="Oliveira C."/>
            <person name="Osipova E."/>
            <person name="Leigh N.D."/>
            <person name="Simon A."/>
            <person name="Yun M.H."/>
        </authorList>
    </citation>
    <scope>NUCLEOTIDE SEQUENCE</scope>
    <source>
        <strain evidence="1">20211129_DDA</strain>
        <tissue evidence="1">Liver</tissue>
    </source>
</reference>
<organism evidence="1 2">
    <name type="scientific">Pleurodeles waltl</name>
    <name type="common">Iberian ribbed newt</name>
    <dbReference type="NCBI Taxonomy" id="8319"/>
    <lineage>
        <taxon>Eukaryota</taxon>
        <taxon>Metazoa</taxon>
        <taxon>Chordata</taxon>
        <taxon>Craniata</taxon>
        <taxon>Vertebrata</taxon>
        <taxon>Euteleostomi</taxon>
        <taxon>Amphibia</taxon>
        <taxon>Batrachia</taxon>
        <taxon>Caudata</taxon>
        <taxon>Salamandroidea</taxon>
        <taxon>Salamandridae</taxon>
        <taxon>Pleurodelinae</taxon>
        <taxon>Pleurodeles</taxon>
    </lineage>
</organism>
<evidence type="ECO:0000313" key="2">
    <source>
        <dbReference type="Proteomes" id="UP001066276"/>
    </source>
</evidence>
<dbReference type="PANTHER" id="PTHR11505">
    <property type="entry name" value="L1 TRANSPOSABLE ELEMENT-RELATED"/>
    <property type="match status" value="1"/>
</dbReference>